<feature type="signal peptide" evidence="9">
    <location>
        <begin position="1"/>
        <end position="20"/>
    </location>
</feature>
<proteinExistence type="inferred from homology"/>
<keyword evidence="4 8" id="KW-0812">Transmembrane</keyword>
<keyword evidence="6 8" id="KW-0472">Membrane</keyword>
<gene>
    <name evidence="11" type="ORF">BDD43_4765</name>
</gene>
<dbReference type="Gene3D" id="2.40.170.20">
    <property type="entry name" value="TonB-dependent receptor, beta-barrel domain"/>
    <property type="match status" value="1"/>
</dbReference>
<feature type="domain" description="TonB-dependent receptor-like beta-barrel" evidence="10">
    <location>
        <begin position="448"/>
        <end position="884"/>
    </location>
</feature>
<dbReference type="Proteomes" id="UP000268007">
    <property type="component" value="Unassembled WGS sequence"/>
</dbReference>
<keyword evidence="9" id="KW-0732">Signal</keyword>
<keyword evidence="3 8" id="KW-1134">Transmembrane beta strand</keyword>
<evidence type="ECO:0000256" key="7">
    <source>
        <dbReference type="ARBA" id="ARBA00023237"/>
    </source>
</evidence>
<evidence type="ECO:0000256" key="1">
    <source>
        <dbReference type="ARBA" id="ARBA00004571"/>
    </source>
</evidence>
<evidence type="ECO:0000256" key="3">
    <source>
        <dbReference type="ARBA" id="ARBA00022452"/>
    </source>
</evidence>
<dbReference type="Pfam" id="PF00593">
    <property type="entry name" value="TonB_dep_Rec_b-barrel"/>
    <property type="match status" value="1"/>
</dbReference>
<evidence type="ECO:0000313" key="12">
    <source>
        <dbReference type="Proteomes" id="UP000268007"/>
    </source>
</evidence>
<dbReference type="OrthoDB" id="9803050at2"/>
<evidence type="ECO:0000256" key="5">
    <source>
        <dbReference type="ARBA" id="ARBA00023077"/>
    </source>
</evidence>
<dbReference type="Gene3D" id="2.170.130.10">
    <property type="entry name" value="TonB-dependent receptor, plug domain"/>
    <property type="match status" value="1"/>
</dbReference>
<dbReference type="SUPFAM" id="SSF49464">
    <property type="entry name" value="Carboxypeptidase regulatory domain-like"/>
    <property type="match status" value="1"/>
</dbReference>
<reference evidence="11 12" key="1">
    <citation type="submission" date="2018-10" db="EMBL/GenBank/DDBJ databases">
        <title>Genomic Encyclopedia of Archaeal and Bacterial Type Strains, Phase II (KMG-II): from individual species to whole genera.</title>
        <authorList>
            <person name="Goeker M."/>
        </authorList>
    </citation>
    <scope>NUCLEOTIDE SEQUENCE [LARGE SCALE GENOMIC DNA]</scope>
    <source>
        <strain evidence="11 12">DSM 18602</strain>
    </source>
</reference>
<evidence type="ECO:0000256" key="9">
    <source>
        <dbReference type="SAM" id="SignalP"/>
    </source>
</evidence>
<dbReference type="InterPro" id="IPR000531">
    <property type="entry name" value="Beta-barrel_TonB"/>
</dbReference>
<keyword evidence="12" id="KW-1185">Reference proteome</keyword>
<dbReference type="InterPro" id="IPR036942">
    <property type="entry name" value="Beta-barrel_TonB_sf"/>
</dbReference>
<keyword evidence="5" id="KW-0798">TonB box</keyword>
<dbReference type="EMBL" id="RBKU01000001">
    <property type="protein sequence ID" value="RKR84523.1"/>
    <property type="molecule type" value="Genomic_DNA"/>
</dbReference>
<evidence type="ECO:0000259" key="10">
    <source>
        <dbReference type="Pfam" id="PF00593"/>
    </source>
</evidence>
<accession>A0A495J700</accession>
<name>A0A495J700_9SPHI</name>
<comment type="similarity">
    <text evidence="8">Belongs to the TonB-dependent receptor family.</text>
</comment>
<sequence>MRHIYLTIIFSFFLCQLVRAQVNEQQPISVSLQNADIQQFVNDLETKTGYHFYFEPKLFDSLKITLQVNQKPLATVLNLAFQNTNYYYAIVPGQRVLLSKGHEIKTELADGFFGHRAKTPQLNGTQSLDFITDEKEKKIPEATTENKTYEIGIKTNDIKSGNATIAGYVRDVKTGEPIIGATIYVADSKSAVATDQFGFYSLTMPKGKHILSIRSMVTRDTRRQVILYSDGKLNIELQEQILTLKEVKISAEKIANVRSLEMGVNRLDIKSIKEIPAIFGEADVLRAVLILPGVQTVGEATTGFNVRGGSADQNLILLNDAVVYNPAHFFGFFSAFNPDIIKDVQLYKSTIPEKFGGRLASVLDVNDREGNKKKFTGTAGLGLLTSRISFEGPIVKDKTSFLFGARTTYSNWLLQFLPETYKHSKASFYDINLDISHQINEKNNLYLYGYISSDSFKLNGDTSYSYSNKNLALKWKHTFNNKLYSVVTGAYQGYQYSINSAAVPINAYNLDFKINQSNFKADFNYYASAKHTIDFGVSSIYYNLQQGNLQPVGTASLEKPDVLPAEQALESAIYAGDKFDITDKLSLNLGLRYSLYNFLGPRTVNYYAPNLPRTSANLVDSVTYKKNQIINTYHGPEIRAAIRYSVSSDFSLKASYNTLRQYIHLLTNTTSISPTDVWQLSDPNIKPQYGDQLSFGIYKNLRSNTIETSVEVYYKHIKDYLDYKSGANLLLNHHIETDVINTQGKAYGIEFLIRKKSGKLNGLLSYTYSRTFLKQDDPTAGELINNGDYYPANYDKPHDFNFTGNYRFTHRVSFSLNTTYSTGRPITLPIAKFNYAGSDRVIYSDRNAYRIPDYFRTDFSINIDGNHNIKQLTHSDWTIGIYNVTGRQNAYSTYFSSQGGVINGYQLSIFASAIPFINYNIRF</sequence>
<keyword evidence="7 8" id="KW-0998">Cell outer membrane</keyword>
<dbReference type="GO" id="GO:0009279">
    <property type="term" value="C:cell outer membrane"/>
    <property type="evidence" value="ECO:0007669"/>
    <property type="project" value="UniProtKB-SubCell"/>
</dbReference>
<dbReference type="InterPro" id="IPR008969">
    <property type="entry name" value="CarboxyPept-like_regulatory"/>
</dbReference>
<dbReference type="Pfam" id="PF13715">
    <property type="entry name" value="CarbopepD_reg_2"/>
    <property type="match status" value="1"/>
</dbReference>
<keyword evidence="11" id="KW-0675">Receptor</keyword>
<evidence type="ECO:0000256" key="2">
    <source>
        <dbReference type="ARBA" id="ARBA00022448"/>
    </source>
</evidence>
<evidence type="ECO:0000256" key="8">
    <source>
        <dbReference type="PROSITE-ProRule" id="PRU01360"/>
    </source>
</evidence>
<dbReference type="InterPro" id="IPR037066">
    <property type="entry name" value="Plug_dom_sf"/>
</dbReference>
<protein>
    <submittedName>
        <fullName evidence="11">TonB-dependent receptor-like protein</fullName>
    </submittedName>
</protein>
<feature type="chain" id="PRO_5019834964" evidence="9">
    <location>
        <begin position="21"/>
        <end position="923"/>
    </location>
</feature>
<organism evidence="11 12">
    <name type="scientific">Mucilaginibacter gracilis</name>
    <dbReference type="NCBI Taxonomy" id="423350"/>
    <lineage>
        <taxon>Bacteria</taxon>
        <taxon>Pseudomonadati</taxon>
        <taxon>Bacteroidota</taxon>
        <taxon>Sphingobacteriia</taxon>
        <taxon>Sphingobacteriales</taxon>
        <taxon>Sphingobacteriaceae</taxon>
        <taxon>Mucilaginibacter</taxon>
    </lineage>
</organism>
<keyword evidence="2 8" id="KW-0813">Transport</keyword>
<dbReference type="Gene3D" id="2.60.40.1120">
    <property type="entry name" value="Carboxypeptidase-like, regulatory domain"/>
    <property type="match status" value="1"/>
</dbReference>
<dbReference type="InterPro" id="IPR039426">
    <property type="entry name" value="TonB-dep_rcpt-like"/>
</dbReference>
<evidence type="ECO:0000256" key="4">
    <source>
        <dbReference type="ARBA" id="ARBA00022692"/>
    </source>
</evidence>
<dbReference type="AlphaFoldDB" id="A0A495J700"/>
<dbReference type="RefSeq" id="WP_121200202.1">
    <property type="nucleotide sequence ID" value="NZ_RBKU01000001.1"/>
</dbReference>
<comment type="caution">
    <text evidence="11">The sequence shown here is derived from an EMBL/GenBank/DDBJ whole genome shotgun (WGS) entry which is preliminary data.</text>
</comment>
<dbReference type="PROSITE" id="PS52016">
    <property type="entry name" value="TONB_DEPENDENT_REC_3"/>
    <property type="match status" value="1"/>
</dbReference>
<dbReference type="SUPFAM" id="SSF56935">
    <property type="entry name" value="Porins"/>
    <property type="match status" value="1"/>
</dbReference>
<evidence type="ECO:0000313" key="11">
    <source>
        <dbReference type="EMBL" id="RKR84523.1"/>
    </source>
</evidence>
<evidence type="ECO:0000256" key="6">
    <source>
        <dbReference type="ARBA" id="ARBA00023136"/>
    </source>
</evidence>
<comment type="subcellular location">
    <subcellularLocation>
        <location evidence="1 8">Cell outer membrane</location>
        <topology evidence="1 8">Multi-pass membrane protein</topology>
    </subcellularLocation>
</comment>